<sequence>MPSLKYGGNDWQRVALHEEKIAELNAKSEKNRADTTAENAEPKFKVGELKVRLAKMRQINENYELKAEVAKTSMSLKTELDSKKFLMRANIALPSRSMFIALI</sequence>
<comment type="caution">
    <text evidence="2">The sequence shown here is derived from an EMBL/GenBank/DDBJ whole genome shotgun (WGS) entry which is preliminary data.</text>
</comment>
<proteinExistence type="predicted"/>
<evidence type="ECO:0000313" key="2">
    <source>
        <dbReference type="EMBL" id="PKY55875.1"/>
    </source>
</evidence>
<dbReference type="AlphaFoldDB" id="A0A2I1HAJ7"/>
<accession>A0A2I1HAJ7</accession>
<keyword evidence="1" id="KW-0175">Coiled coil</keyword>
<organism evidence="2 3">
    <name type="scientific">Rhizophagus irregularis</name>
    <dbReference type="NCBI Taxonomy" id="588596"/>
    <lineage>
        <taxon>Eukaryota</taxon>
        <taxon>Fungi</taxon>
        <taxon>Fungi incertae sedis</taxon>
        <taxon>Mucoromycota</taxon>
        <taxon>Glomeromycotina</taxon>
        <taxon>Glomeromycetes</taxon>
        <taxon>Glomerales</taxon>
        <taxon>Glomeraceae</taxon>
        <taxon>Rhizophagus</taxon>
    </lineage>
</organism>
<keyword evidence="3" id="KW-1185">Reference proteome</keyword>
<dbReference type="Proteomes" id="UP000234323">
    <property type="component" value="Unassembled WGS sequence"/>
</dbReference>
<name>A0A2I1HAJ7_9GLOM</name>
<evidence type="ECO:0000313" key="3">
    <source>
        <dbReference type="Proteomes" id="UP000234323"/>
    </source>
</evidence>
<reference evidence="2 3" key="1">
    <citation type="submission" date="2015-10" db="EMBL/GenBank/DDBJ databases">
        <title>Genome analyses suggest a sexual origin of heterokaryosis in a supposedly ancient asexual fungus.</title>
        <authorList>
            <person name="Ropars J."/>
            <person name="Sedzielewska K."/>
            <person name="Noel J."/>
            <person name="Charron P."/>
            <person name="Farinelli L."/>
            <person name="Marton T."/>
            <person name="Kruger M."/>
            <person name="Pelin A."/>
            <person name="Brachmann A."/>
            <person name="Corradi N."/>
        </authorList>
    </citation>
    <scope>NUCLEOTIDE SEQUENCE [LARGE SCALE GENOMIC DNA]</scope>
    <source>
        <strain evidence="2 3">A4</strain>
    </source>
</reference>
<protein>
    <submittedName>
        <fullName evidence="2">Uncharacterized protein</fullName>
    </submittedName>
</protein>
<dbReference type="EMBL" id="LLXI01001994">
    <property type="protein sequence ID" value="PKY55875.1"/>
    <property type="molecule type" value="Genomic_DNA"/>
</dbReference>
<evidence type="ECO:0000256" key="1">
    <source>
        <dbReference type="SAM" id="Coils"/>
    </source>
</evidence>
<feature type="coiled-coil region" evidence="1">
    <location>
        <begin position="14"/>
        <end position="66"/>
    </location>
</feature>
<gene>
    <name evidence="2" type="ORF">RhiirA4_475681</name>
</gene>